<evidence type="ECO:0000256" key="5">
    <source>
        <dbReference type="ARBA" id="ARBA00023136"/>
    </source>
</evidence>
<evidence type="ECO:0000256" key="2">
    <source>
        <dbReference type="ARBA" id="ARBA00022475"/>
    </source>
</evidence>
<dbReference type="AlphaFoldDB" id="A0A3N2QTD0"/>
<feature type="transmembrane region" description="Helical" evidence="6">
    <location>
        <begin position="311"/>
        <end position="328"/>
    </location>
</feature>
<sequence length="376" mass="41438">MGRFDRYLFRQLMTLFGFFSLVLILLYWVNSAVGLFDELIGDGQSALVFLEFSALSLPGIIRFVVPLSAFVAALYVTNRLSRESELVVVQATGFSAWRLARAVGAFGLVVMLLMASLTHVLYPAAQAKLSEREDEIARNVTARLLNPGEFLTPAEGVTVYIREIDETGALRDLFLADTRDPDSQVIYTAATAYLVRTDRGPQLVMIDGLAQTLRTSDQRLFTTRFSDFTYDLARLIRFDGGGRLRRGHLPSWHLVAPDAALLEATGDSAERFRTELHERTNRAGMALVAALLGFSALLVGPFSRFGVGRQVVLAVVLIVIVNSVDALADRLLSMSPGAWPAAYLPTATGLGLSALFLTLATHPEWGPWRWRRRATA</sequence>
<evidence type="ECO:0000256" key="1">
    <source>
        <dbReference type="ARBA" id="ARBA00004651"/>
    </source>
</evidence>
<dbReference type="InterPro" id="IPR005495">
    <property type="entry name" value="LptG/LptF_permease"/>
</dbReference>
<dbReference type="OrthoDB" id="8477889at2"/>
<comment type="subcellular location">
    <subcellularLocation>
        <location evidence="1">Cell membrane</location>
        <topology evidence="1">Multi-pass membrane protein</topology>
    </subcellularLocation>
</comment>
<dbReference type="Pfam" id="PF03739">
    <property type="entry name" value="LptF_LptG"/>
    <property type="match status" value="1"/>
</dbReference>
<feature type="transmembrane region" description="Helical" evidence="6">
    <location>
        <begin position="283"/>
        <end position="299"/>
    </location>
</feature>
<feature type="transmembrane region" description="Helical" evidence="6">
    <location>
        <begin position="99"/>
        <end position="122"/>
    </location>
</feature>
<evidence type="ECO:0000256" key="4">
    <source>
        <dbReference type="ARBA" id="ARBA00022989"/>
    </source>
</evidence>
<dbReference type="EMBL" id="RDRB01000009">
    <property type="protein sequence ID" value="ROT98454.1"/>
    <property type="molecule type" value="Genomic_DNA"/>
</dbReference>
<keyword evidence="5 6" id="KW-0472">Membrane</keyword>
<keyword evidence="4 6" id="KW-1133">Transmembrane helix</keyword>
<protein>
    <submittedName>
        <fullName evidence="7">LPS export ABC transporter permease LptF</fullName>
    </submittedName>
</protein>
<dbReference type="Proteomes" id="UP000268016">
    <property type="component" value="Unassembled WGS sequence"/>
</dbReference>
<dbReference type="PANTHER" id="PTHR33529:SF6">
    <property type="entry name" value="YJGP_YJGQ FAMILY PERMEASE"/>
    <property type="match status" value="1"/>
</dbReference>
<feature type="transmembrane region" description="Helical" evidence="6">
    <location>
        <begin position="59"/>
        <end position="78"/>
    </location>
</feature>
<dbReference type="GO" id="GO:0055085">
    <property type="term" value="P:transmembrane transport"/>
    <property type="evidence" value="ECO:0007669"/>
    <property type="project" value="InterPro"/>
</dbReference>
<name>A0A3N2QTD0_9RHOB</name>
<evidence type="ECO:0000256" key="6">
    <source>
        <dbReference type="SAM" id="Phobius"/>
    </source>
</evidence>
<feature type="transmembrane region" description="Helical" evidence="6">
    <location>
        <begin position="340"/>
        <end position="362"/>
    </location>
</feature>
<proteinExistence type="predicted"/>
<evidence type="ECO:0000313" key="7">
    <source>
        <dbReference type="EMBL" id="ROT98454.1"/>
    </source>
</evidence>
<reference evidence="7 8" key="1">
    <citation type="submission" date="2018-10" db="EMBL/GenBank/DDBJ databases">
        <title>Histidinibacterium lentulum gen. nov., sp. nov., a marine bacterium from the culture broth of Picochlorum sp. 122.</title>
        <authorList>
            <person name="Wang G."/>
        </authorList>
    </citation>
    <scope>NUCLEOTIDE SEQUENCE [LARGE SCALE GENOMIC DNA]</scope>
    <source>
        <strain evidence="7 8">B17</strain>
    </source>
</reference>
<dbReference type="GO" id="GO:0015920">
    <property type="term" value="P:lipopolysaccharide transport"/>
    <property type="evidence" value="ECO:0007669"/>
    <property type="project" value="TreeGrafter"/>
</dbReference>
<comment type="caution">
    <text evidence="7">The sequence shown here is derived from an EMBL/GenBank/DDBJ whole genome shotgun (WGS) entry which is preliminary data.</text>
</comment>
<accession>A0A3N2QTD0</accession>
<dbReference type="RefSeq" id="WP_123643322.1">
    <property type="nucleotide sequence ID" value="NZ_ML119089.1"/>
</dbReference>
<keyword evidence="3 6" id="KW-0812">Transmembrane</keyword>
<gene>
    <name evidence="7" type="primary">lptF</name>
    <name evidence="7" type="ORF">EAT49_16040</name>
</gene>
<organism evidence="7 8">
    <name type="scientific">Histidinibacterium lentulum</name>
    <dbReference type="NCBI Taxonomy" id="2480588"/>
    <lineage>
        <taxon>Bacteria</taxon>
        <taxon>Pseudomonadati</taxon>
        <taxon>Pseudomonadota</taxon>
        <taxon>Alphaproteobacteria</taxon>
        <taxon>Rhodobacterales</taxon>
        <taxon>Paracoccaceae</taxon>
        <taxon>Histidinibacterium</taxon>
    </lineage>
</organism>
<dbReference type="GO" id="GO:0043190">
    <property type="term" value="C:ATP-binding cassette (ABC) transporter complex"/>
    <property type="evidence" value="ECO:0007669"/>
    <property type="project" value="InterPro"/>
</dbReference>
<evidence type="ECO:0000256" key="3">
    <source>
        <dbReference type="ARBA" id="ARBA00022692"/>
    </source>
</evidence>
<keyword evidence="8" id="KW-1185">Reference proteome</keyword>
<dbReference type="InterPro" id="IPR030922">
    <property type="entry name" value="LptF"/>
</dbReference>
<dbReference type="NCBIfam" id="TIGR04407">
    <property type="entry name" value="LptF_YjgP"/>
    <property type="match status" value="1"/>
</dbReference>
<feature type="transmembrane region" description="Helical" evidence="6">
    <location>
        <begin position="12"/>
        <end position="29"/>
    </location>
</feature>
<dbReference type="PANTHER" id="PTHR33529">
    <property type="entry name" value="SLR0882 PROTEIN-RELATED"/>
    <property type="match status" value="1"/>
</dbReference>
<keyword evidence="2" id="KW-1003">Cell membrane</keyword>
<evidence type="ECO:0000313" key="8">
    <source>
        <dbReference type="Proteomes" id="UP000268016"/>
    </source>
</evidence>